<dbReference type="CDD" id="cd01433">
    <property type="entry name" value="Ribosomal_L16_L10e"/>
    <property type="match status" value="1"/>
</dbReference>
<keyword evidence="5" id="KW-0496">Mitochondrion</keyword>
<dbReference type="EMBL" id="MG940857">
    <property type="protein sequence ID" value="QDB64161.1"/>
    <property type="molecule type" value="Genomic_DNA"/>
</dbReference>
<dbReference type="InterPro" id="IPR016180">
    <property type="entry name" value="Ribosomal_uL16_dom"/>
</dbReference>
<keyword evidence="2 4" id="KW-0689">Ribosomal protein</keyword>
<dbReference type="Gene3D" id="3.90.1170.10">
    <property type="entry name" value="Ribosomal protein L10e/L16"/>
    <property type="match status" value="1"/>
</dbReference>
<protein>
    <submittedName>
        <fullName evidence="5">Ribosomal protein L16</fullName>
    </submittedName>
</protein>
<proteinExistence type="inferred from homology"/>
<geneLocation type="mitochondrion" evidence="5"/>
<dbReference type="InterPro" id="IPR036920">
    <property type="entry name" value="Ribosomal_uL16_sf"/>
</dbReference>
<dbReference type="InterPro" id="IPR000114">
    <property type="entry name" value="Ribosomal_uL16_bact-type"/>
</dbReference>
<dbReference type="PANTHER" id="PTHR12220:SF13">
    <property type="entry name" value="LARGE RIBOSOMAL SUBUNIT PROTEIN UL16M"/>
    <property type="match status" value="1"/>
</dbReference>
<dbReference type="InterPro" id="IPR047873">
    <property type="entry name" value="Ribosomal_uL16"/>
</dbReference>
<name>A0A4Y5T8V6_9PHAE</name>
<dbReference type="PANTHER" id="PTHR12220">
    <property type="entry name" value="50S/60S RIBOSOMAL PROTEIN L16"/>
    <property type="match status" value="1"/>
</dbReference>
<evidence type="ECO:0000313" key="5">
    <source>
        <dbReference type="EMBL" id="QDB64161.1"/>
    </source>
</evidence>
<evidence type="ECO:0000256" key="4">
    <source>
        <dbReference type="RuleBase" id="RU004413"/>
    </source>
</evidence>
<dbReference type="SUPFAM" id="SSF54686">
    <property type="entry name" value="Ribosomal protein L16p/L10e"/>
    <property type="match status" value="1"/>
</dbReference>
<evidence type="ECO:0000256" key="3">
    <source>
        <dbReference type="ARBA" id="ARBA00023274"/>
    </source>
</evidence>
<evidence type="ECO:0000256" key="1">
    <source>
        <dbReference type="ARBA" id="ARBA00008931"/>
    </source>
</evidence>
<gene>
    <name evidence="5" type="primary">rpl16</name>
</gene>
<dbReference type="GO" id="GO:0003735">
    <property type="term" value="F:structural constituent of ribosome"/>
    <property type="evidence" value="ECO:0007669"/>
    <property type="project" value="InterPro"/>
</dbReference>
<organism evidence="5">
    <name type="scientific">Ishige okamurae</name>
    <dbReference type="NCBI Taxonomy" id="233772"/>
    <lineage>
        <taxon>Eukaryota</taxon>
        <taxon>Sar</taxon>
        <taxon>Stramenopiles</taxon>
        <taxon>Ochrophyta</taxon>
        <taxon>PX clade</taxon>
        <taxon>Phaeophyceae</taxon>
        <taxon>Ectocarpales</taxon>
        <taxon>Ishigeaceae</taxon>
        <taxon>Ishige</taxon>
    </lineage>
</organism>
<dbReference type="RefSeq" id="YP_011008298.1">
    <property type="nucleotide sequence ID" value="NC_085335.1"/>
</dbReference>
<dbReference type="GeneID" id="87707619"/>
<dbReference type="GO" id="GO:0019843">
    <property type="term" value="F:rRNA binding"/>
    <property type="evidence" value="ECO:0007669"/>
    <property type="project" value="InterPro"/>
</dbReference>
<dbReference type="Pfam" id="PF00252">
    <property type="entry name" value="Ribosomal_L16"/>
    <property type="match status" value="1"/>
</dbReference>
<dbReference type="GO" id="GO:0005762">
    <property type="term" value="C:mitochondrial large ribosomal subunit"/>
    <property type="evidence" value="ECO:0007669"/>
    <property type="project" value="TreeGrafter"/>
</dbReference>
<dbReference type="AlphaFoldDB" id="A0A4Y5T8V6"/>
<accession>A0A4Y5T8V6</accession>
<evidence type="ECO:0000256" key="2">
    <source>
        <dbReference type="ARBA" id="ARBA00022980"/>
    </source>
</evidence>
<dbReference type="InterPro" id="IPR020798">
    <property type="entry name" value="Ribosomal_uL16_CS"/>
</dbReference>
<dbReference type="PRINTS" id="PR00060">
    <property type="entry name" value="RIBOSOMALL16"/>
</dbReference>
<dbReference type="PROSITE" id="PS00701">
    <property type="entry name" value="RIBOSOMAL_L16_2"/>
    <property type="match status" value="1"/>
</dbReference>
<dbReference type="GO" id="GO:0032543">
    <property type="term" value="P:mitochondrial translation"/>
    <property type="evidence" value="ECO:0007669"/>
    <property type="project" value="TreeGrafter"/>
</dbReference>
<sequence length="137" mass="15383">MLTQPKSTKYKKFFKKRKLPRPSNAIRRLSPQSSFSIVALESAFLNYKQLEATRQGIRRTLKKQGRVEILIRPEIGISTLSSGVRMGKGKGKVKKWVVALSSGRTLVRVIGVEEDEAIPALECGASKLPLKVRIYPF</sequence>
<reference evidence="5" key="1">
    <citation type="submission" date="2018-02" db="EMBL/GenBank/DDBJ databases">
        <title>Mitochondrial genome of the brown alga Ishige okamurae.</title>
        <authorList>
            <person name="Liu F."/>
        </authorList>
    </citation>
    <scope>NUCLEOTIDE SEQUENCE</scope>
</reference>
<dbReference type="NCBIfam" id="TIGR01164">
    <property type="entry name" value="rplP_bact"/>
    <property type="match status" value="1"/>
</dbReference>
<comment type="similarity">
    <text evidence="1 4">Belongs to the universal ribosomal protein uL16 family.</text>
</comment>
<keyword evidence="3 4" id="KW-0687">Ribonucleoprotein</keyword>